<feature type="transmembrane region" description="Helical" evidence="8">
    <location>
        <begin position="327"/>
        <end position="345"/>
    </location>
</feature>
<reference evidence="11 13" key="2">
    <citation type="submission" date="2018-06" db="EMBL/GenBank/DDBJ databases">
        <authorList>
            <consortium name="Pathogen Informatics"/>
            <person name="Doyle S."/>
        </authorList>
    </citation>
    <scope>NUCLEOTIDE SEQUENCE [LARGE SCALE GENOMIC DNA]</scope>
    <source>
        <strain evidence="11 13">NCTC13156</strain>
    </source>
</reference>
<evidence type="ECO:0000313" key="13">
    <source>
        <dbReference type="Proteomes" id="UP000255269"/>
    </source>
</evidence>
<dbReference type="AlphaFoldDB" id="A0A0N1EC67"/>
<dbReference type="InterPro" id="IPR006153">
    <property type="entry name" value="Cation/H_exchanger_TM"/>
</dbReference>
<feature type="transmembrane region" description="Helical" evidence="8">
    <location>
        <begin position="53"/>
        <end position="70"/>
    </location>
</feature>
<dbReference type="PANTHER" id="PTHR43562">
    <property type="entry name" value="NAPA-TYPE SODIUM/HYDROGEN ANTIPORTER"/>
    <property type="match status" value="1"/>
</dbReference>
<evidence type="ECO:0000256" key="3">
    <source>
        <dbReference type="ARBA" id="ARBA00022449"/>
    </source>
</evidence>
<dbReference type="GO" id="GO:0015297">
    <property type="term" value="F:antiporter activity"/>
    <property type="evidence" value="ECO:0007669"/>
    <property type="project" value="UniProtKB-KW"/>
</dbReference>
<keyword evidence="7 8" id="KW-0472">Membrane</keyword>
<evidence type="ECO:0000256" key="8">
    <source>
        <dbReference type="SAM" id="Phobius"/>
    </source>
</evidence>
<reference evidence="10 12" key="1">
    <citation type="submission" date="2014-06" db="EMBL/GenBank/DDBJ databases">
        <title>Helicobacter pullorum isolates in fresh chicken meat - phenotypic and genotypic features.</title>
        <authorList>
            <person name="Borges V."/>
            <person name="Santos A."/>
            <person name="Correia C.B."/>
            <person name="Saraiva M."/>
            <person name="Menard A."/>
            <person name="Vieira L."/>
            <person name="Sampaio D.A."/>
            <person name="Gomes J.P."/>
            <person name="Oleastro M."/>
        </authorList>
    </citation>
    <scope>NUCLEOTIDE SEQUENCE [LARGE SCALE GENOMIC DNA]</scope>
    <source>
        <strain evidence="10 12">229334/12</strain>
    </source>
</reference>
<dbReference type="GO" id="GO:1902600">
    <property type="term" value="P:proton transmembrane transport"/>
    <property type="evidence" value="ECO:0007669"/>
    <property type="project" value="InterPro"/>
</dbReference>
<feature type="domain" description="Cation/H+ exchanger transmembrane" evidence="9">
    <location>
        <begin position="12"/>
        <end position="375"/>
    </location>
</feature>
<gene>
    <name evidence="10" type="ORF">HPU229334_05420</name>
    <name evidence="11" type="ORF">NCTC13156_00192</name>
</gene>
<accession>A0A0N1EC67</accession>
<evidence type="ECO:0000256" key="1">
    <source>
        <dbReference type="ARBA" id="ARBA00004141"/>
    </source>
</evidence>
<dbReference type="Gene3D" id="1.20.1530.20">
    <property type="match status" value="1"/>
</dbReference>
<dbReference type="EMBL" id="JNOC01000029">
    <property type="protein sequence ID" value="KPH55970.1"/>
    <property type="molecule type" value="Genomic_DNA"/>
</dbReference>
<evidence type="ECO:0000256" key="2">
    <source>
        <dbReference type="ARBA" id="ARBA00022448"/>
    </source>
</evidence>
<feature type="transmembrane region" description="Helical" evidence="8">
    <location>
        <begin position="12"/>
        <end position="41"/>
    </location>
</feature>
<evidence type="ECO:0000256" key="4">
    <source>
        <dbReference type="ARBA" id="ARBA00022692"/>
    </source>
</evidence>
<keyword evidence="5 8" id="KW-1133">Transmembrane helix</keyword>
<evidence type="ECO:0000313" key="11">
    <source>
        <dbReference type="EMBL" id="STQ87380.1"/>
    </source>
</evidence>
<name>A0A0N1EC67_9HELI</name>
<feature type="transmembrane region" description="Helical" evidence="8">
    <location>
        <begin position="264"/>
        <end position="287"/>
    </location>
</feature>
<keyword evidence="4 8" id="KW-0812">Transmembrane</keyword>
<feature type="transmembrane region" description="Helical" evidence="8">
    <location>
        <begin position="296"/>
        <end position="315"/>
    </location>
</feature>
<feature type="transmembrane region" description="Helical" evidence="8">
    <location>
        <begin position="173"/>
        <end position="198"/>
    </location>
</feature>
<feature type="transmembrane region" description="Helical" evidence="8">
    <location>
        <begin position="138"/>
        <end position="161"/>
    </location>
</feature>
<dbReference type="OrthoDB" id="9793589at2"/>
<sequence length="389" mass="43568">METIIAFGVISLLIVIAPFFSTLTRLPLVVVEILLGALAYYFGFFEHSESLKLIAHIGFLFLMFLCGLEVNLKSFTKMGQDFLKKVGLYFLILYSITFVFVLIFELSYIYLAAFPVMSLGMIMTLIRDYGKDKIWLNLALSVGILGELVSIGVLVILNGAYSYGLSFKLYETLLALLLFLGAIVGILKIANIIFWWFPTLKFLAIPKDSTKNQDIRFSAMLLLIMIGIVSLLKLEAVLGAFLAGAILATYFHYQKGLVDKLNDFGFGFFIPLFFVYTGSTLDISLILSDLEILKKVVLIVVCMLFLRILAAFIAYGKYFKSKKNTLLFAFSHSMPLTFLVATAQLGKQFNAISTQEYYAFILAALLEGIVFMVCIKLIYQLPNKKSPAS</sequence>
<evidence type="ECO:0000256" key="6">
    <source>
        <dbReference type="ARBA" id="ARBA00023065"/>
    </source>
</evidence>
<dbReference type="GO" id="GO:0016020">
    <property type="term" value="C:membrane"/>
    <property type="evidence" value="ECO:0007669"/>
    <property type="project" value="UniProtKB-SubCell"/>
</dbReference>
<keyword evidence="2" id="KW-0813">Transport</keyword>
<dbReference type="PANTHER" id="PTHR43562:SF1">
    <property type="entry name" value="NA(+)_H(+) ANTIPORTER YJBQ-RELATED"/>
    <property type="match status" value="1"/>
</dbReference>
<proteinExistence type="predicted"/>
<dbReference type="RefSeq" id="WP_005021411.1">
    <property type="nucleotide sequence ID" value="NZ_CABKNZ010000043.1"/>
</dbReference>
<dbReference type="Proteomes" id="UP000037997">
    <property type="component" value="Unassembled WGS sequence"/>
</dbReference>
<evidence type="ECO:0000256" key="5">
    <source>
        <dbReference type="ARBA" id="ARBA00022989"/>
    </source>
</evidence>
<keyword evidence="6" id="KW-0406">Ion transport</keyword>
<protein>
    <submittedName>
        <fullName evidence="11">Na+/H+ antiporter</fullName>
    </submittedName>
    <submittedName>
        <fullName evidence="10">Sodium:proton antiporter</fullName>
    </submittedName>
</protein>
<feature type="transmembrane region" description="Helical" evidence="8">
    <location>
        <begin position="219"/>
        <end position="252"/>
    </location>
</feature>
<evidence type="ECO:0000313" key="10">
    <source>
        <dbReference type="EMBL" id="KPH55970.1"/>
    </source>
</evidence>
<dbReference type="EMBL" id="UGJF01000001">
    <property type="protein sequence ID" value="STQ87380.1"/>
    <property type="molecule type" value="Genomic_DNA"/>
</dbReference>
<keyword evidence="3" id="KW-0050">Antiport</keyword>
<dbReference type="STRING" id="35818.HPU229336_00915"/>
<feature type="transmembrane region" description="Helical" evidence="8">
    <location>
        <begin position="357"/>
        <end position="379"/>
    </location>
</feature>
<dbReference type="Pfam" id="PF00999">
    <property type="entry name" value="Na_H_Exchanger"/>
    <property type="match status" value="1"/>
</dbReference>
<dbReference type="PATRIC" id="fig|35818.11.peg.1069"/>
<dbReference type="Proteomes" id="UP000255269">
    <property type="component" value="Unassembled WGS sequence"/>
</dbReference>
<evidence type="ECO:0000313" key="12">
    <source>
        <dbReference type="Proteomes" id="UP000037997"/>
    </source>
</evidence>
<feature type="transmembrane region" description="Helical" evidence="8">
    <location>
        <begin position="82"/>
        <end position="102"/>
    </location>
</feature>
<organism evidence="10 12">
    <name type="scientific">Helicobacter pullorum</name>
    <dbReference type="NCBI Taxonomy" id="35818"/>
    <lineage>
        <taxon>Bacteria</taxon>
        <taxon>Pseudomonadati</taxon>
        <taxon>Campylobacterota</taxon>
        <taxon>Epsilonproteobacteria</taxon>
        <taxon>Campylobacterales</taxon>
        <taxon>Helicobacteraceae</taxon>
        <taxon>Helicobacter</taxon>
    </lineage>
</organism>
<evidence type="ECO:0000256" key="7">
    <source>
        <dbReference type="ARBA" id="ARBA00023136"/>
    </source>
</evidence>
<dbReference type="InterPro" id="IPR038770">
    <property type="entry name" value="Na+/solute_symporter_sf"/>
</dbReference>
<feature type="transmembrane region" description="Helical" evidence="8">
    <location>
        <begin position="108"/>
        <end position="126"/>
    </location>
</feature>
<evidence type="ECO:0000259" key="9">
    <source>
        <dbReference type="Pfam" id="PF00999"/>
    </source>
</evidence>
<comment type="subcellular location">
    <subcellularLocation>
        <location evidence="1">Membrane</location>
        <topology evidence="1">Multi-pass membrane protein</topology>
    </subcellularLocation>
</comment>